<dbReference type="Proteomes" id="UP001144204">
    <property type="component" value="Unassembled WGS sequence"/>
</dbReference>
<evidence type="ECO:0000256" key="1">
    <source>
        <dbReference type="SAM" id="Phobius"/>
    </source>
</evidence>
<reference evidence="2" key="2">
    <citation type="journal article" date="2023" name="PLoS ONE">
        <title>Philodulcilactobacillus myokoensis gen. nov., sp. nov., a fructophilic, acidophilic, and agar-phobic lactic acid bacterium isolated from fermented vegetable extracts.</title>
        <authorList>
            <person name="Kouya T."/>
            <person name="Ishiyama Y."/>
            <person name="Ohashi S."/>
            <person name="Kumakubo R."/>
            <person name="Yamazaki T."/>
            <person name="Otaki T."/>
        </authorList>
    </citation>
    <scope>NUCLEOTIDE SEQUENCE</scope>
    <source>
        <strain evidence="2">WR16-4</strain>
    </source>
</reference>
<keyword evidence="1" id="KW-1133">Transmembrane helix</keyword>
<keyword evidence="1" id="KW-0812">Transmembrane</keyword>
<sequence>MKVAGAITDVGISLFIIDLFVIALSSRKSLILIVFPGIFATVFIVVEAYDPKITGILYLVDALSKKISMPNGLSAQLITKFGDFLNISSGFRNASNLILQLS</sequence>
<evidence type="ECO:0000313" key="2">
    <source>
        <dbReference type="EMBL" id="GLB46506.1"/>
    </source>
</evidence>
<protein>
    <submittedName>
        <fullName evidence="2">Uncharacterized protein</fullName>
    </submittedName>
</protein>
<keyword evidence="3" id="KW-1185">Reference proteome</keyword>
<evidence type="ECO:0000313" key="3">
    <source>
        <dbReference type="Proteomes" id="UP001144204"/>
    </source>
</evidence>
<name>A0A9W6ERR4_9LACO</name>
<feature type="transmembrane region" description="Helical" evidence="1">
    <location>
        <begin position="30"/>
        <end position="49"/>
    </location>
</feature>
<feature type="transmembrane region" description="Helical" evidence="1">
    <location>
        <begin position="7"/>
        <end position="24"/>
    </location>
</feature>
<dbReference type="AlphaFoldDB" id="A0A9W6ERR4"/>
<keyword evidence="1" id="KW-0472">Membrane</keyword>
<comment type="caution">
    <text evidence="2">The sequence shown here is derived from an EMBL/GenBank/DDBJ whole genome shotgun (WGS) entry which is preliminary data.</text>
</comment>
<proteinExistence type="predicted"/>
<dbReference type="EMBL" id="BRPL01000002">
    <property type="protein sequence ID" value="GLB46506.1"/>
    <property type="molecule type" value="Genomic_DNA"/>
</dbReference>
<organism evidence="2 3">
    <name type="scientific">Philodulcilactobacillus myokoensis</name>
    <dbReference type="NCBI Taxonomy" id="2929573"/>
    <lineage>
        <taxon>Bacteria</taxon>
        <taxon>Bacillati</taxon>
        <taxon>Bacillota</taxon>
        <taxon>Bacilli</taxon>
        <taxon>Lactobacillales</taxon>
        <taxon>Lactobacillaceae</taxon>
        <taxon>Philodulcilactobacillus</taxon>
    </lineage>
</organism>
<accession>A0A9W6ERR4</accession>
<reference evidence="2" key="1">
    <citation type="submission" date="2022-07" db="EMBL/GenBank/DDBJ databases">
        <authorList>
            <person name="Kouya T."/>
            <person name="Ishiyama Y."/>
        </authorList>
    </citation>
    <scope>NUCLEOTIDE SEQUENCE</scope>
    <source>
        <strain evidence="2">WR16-4</strain>
    </source>
</reference>
<gene>
    <name evidence="2" type="ORF">WR164_04850</name>
</gene>